<reference evidence="4 5" key="1">
    <citation type="journal article" date="2018" name="Syst. Appl. Microbiol.">
        <title>Ereboglobus luteus gen. nov. sp. nov. from cockroach guts, and new insights into the oxygen relationship of the genera Opitutus and Didymococcus (Verrucomicrobia: Opitutaceae).</title>
        <authorList>
            <person name="Tegtmeier D."/>
            <person name="Belitz A."/>
            <person name="Radek R."/>
            <person name="Heimerl T."/>
            <person name="Brune A."/>
        </authorList>
    </citation>
    <scope>NUCLEOTIDE SEQUENCE [LARGE SCALE GENOMIC DNA]</scope>
    <source>
        <strain evidence="4 5">Ho45</strain>
    </source>
</reference>
<feature type="chain" id="PRO_5016058428" description="Autotransporter domain-containing protein" evidence="2">
    <location>
        <begin position="32"/>
        <end position="3010"/>
    </location>
</feature>
<dbReference type="InterPro" id="IPR004899">
    <property type="entry name" value="Pertactin_central"/>
</dbReference>
<evidence type="ECO:0000256" key="1">
    <source>
        <dbReference type="ARBA" id="ARBA00022729"/>
    </source>
</evidence>
<dbReference type="Gene3D" id="2.160.20.20">
    <property type="match status" value="1"/>
</dbReference>
<dbReference type="InterPro" id="IPR005546">
    <property type="entry name" value="Autotransporte_beta"/>
</dbReference>
<evidence type="ECO:0000313" key="5">
    <source>
        <dbReference type="Proteomes" id="UP000244896"/>
    </source>
</evidence>
<dbReference type="InterPro" id="IPR003991">
    <property type="entry name" value="Pertactin_virulence_factor"/>
</dbReference>
<dbReference type="Gene3D" id="2.40.128.130">
    <property type="entry name" value="Autotransporter beta-domain"/>
    <property type="match status" value="1"/>
</dbReference>
<dbReference type="InterPro" id="IPR030895">
    <property type="entry name" value="T5SS_PEPC_rpt"/>
</dbReference>
<protein>
    <recommendedName>
        <fullName evidence="3">Autotransporter domain-containing protein</fullName>
    </recommendedName>
</protein>
<feature type="domain" description="Autotransporter" evidence="3">
    <location>
        <begin position="2732"/>
        <end position="3010"/>
    </location>
</feature>
<dbReference type="KEGG" id="elut:CKA38_09105"/>
<accession>A0A2U8E4C7</accession>
<dbReference type="InterPro" id="IPR013425">
    <property type="entry name" value="Autotrns_rpt"/>
</dbReference>
<gene>
    <name evidence="4" type="ORF">CKA38_09105</name>
</gene>
<dbReference type="SUPFAM" id="SSF51126">
    <property type="entry name" value="Pectin lyase-like"/>
    <property type="match status" value="1"/>
</dbReference>
<evidence type="ECO:0000259" key="3">
    <source>
        <dbReference type="PROSITE" id="PS51208"/>
    </source>
</evidence>
<dbReference type="SUPFAM" id="SSF103515">
    <property type="entry name" value="Autotransporter"/>
    <property type="match status" value="1"/>
</dbReference>
<dbReference type="InterPro" id="IPR036709">
    <property type="entry name" value="Autotransporte_beta_dom_sf"/>
</dbReference>
<organism evidence="4 5">
    <name type="scientific">Ereboglobus luteus</name>
    <dbReference type="NCBI Taxonomy" id="1796921"/>
    <lineage>
        <taxon>Bacteria</taxon>
        <taxon>Pseudomonadati</taxon>
        <taxon>Verrucomicrobiota</taxon>
        <taxon>Opitutia</taxon>
        <taxon>Opitutales</taxon>
        <taxon>Opitutaceae</taxon>
        <taxon>Ereboglobus</taxon>
    </lineage>
</organism>
<dbReference type="PRINTS" id="PR01484">
    <property type="entry name" value="PRTACTNFAMLY"/>
</dbReference>
<feature type="signal peptide" evidence="2">
    <location>
        <begin position="1"/>
        <end position="31"/>
    </location>
</feature>
<proteinExistence type="predicted"/>
<dbReference type="InterPro" id="IPR011050">
    <property type="entry name" value="Pectin_lyase_fold/virulence"/>
</dbReference>
<evidence type="ECO:0000256" key="2">
    <source>
        <dbReference type="SAM" id="SignalP"/>
    </source>
</evidence>
<dbReference type="GO" id="GO:0019867">
    <property type="term" value="C:outer membrane"/>
    <property type="evidence" value="ECO:0007669"/>
    <property type="project" value="InterPro"/>
</dbReference>
<name>A0A2U8E4C7_9BACT</name>
<dbReference type="Proteomes" id="UP000244896">
    <property type="component" value="Chromosome"/>
</dbReference>
<dbReference type="NCBIfam" id="TIGR04393">
    <property type="entry name" value="rpt_T5SS_PEPC"/>
    <property type="match status" value="4"/>
</dbReference>
<dbReference type="Pfam" id="PF03212">
    <property type="entry name" value="Pertactin"/>
    <property type="match status" value="1"/>
</dbReference>
<dbReference type="SMART" id="SM00869">
    <property type="entry name" value="Autotransporter"/>
    <property type="match status" value="1"/>
</dbReference>
<evidence type="ECO:0000313" key="4">
    <source>
        <dbReference type="EMBL" id="AWI09382.1"/>
    </source>
</evidence>
<keyword evidence="1 2" id="KW-0732">Signal</keyword>
<keyword evidence="5" id="KW-1185">Reference proteome</keyword>
<dbReference type="InterPro" id="IPR006315">
    <property type="entry name" value="OM_autotransptr_brl_dom"/>
</dbReference>
<dbReference type="OrthoDB" id="191127at2"/>
<sequence>MKPLKHPNINMKTKFAGAVATLALLLTPAGAQVTTWAGGTGAWDVGANWTGGAVPLGTGTAIVNNGLANIALGTTGSVAILDIADGIDSTGTVTIDGFLYTNAVSYIGGRGDGTIIIGSSGTYKINNSFRVGGYTGAGDSPGGNFLLGSGNGHAVIYGFLDGAGKTIAAGFGGTGRIDVMAGGTVSNNNVYIGDHVGASGTINIWGSWVSKGNGIYLGDSGTMGIGSNVINIHDGGSFVVNATANGGGFRVSNGANASGIVNIAQGGTMALNTSGSATHFYIGTNAAGAYGEVNVDGYLSYITTYTAGDRVFAVGYGGNTTNASTANAIGVLNIGQTGTVYIQGATEVSIARMGVGSGTATNHYVTSASGTVNVAGLLNTNGTQLLVGRSGDGYLNIAQTGTVLAGNIRVSNGNNVNGISYSEINIEGYLASTGWLDIAGAGNAVVNVLASGTVITADDFTTGRSTGSKSPINTGTLNIWGYALAGDQFVIGNQGRGYVNIYDGATVIAKTSVDLAMSTGTSSAYLNLAGGVLQTPKIIQGSGSTATILFNGGTIRAGANADNFFVNFPVVALGGGSLTLDTQAYAITITNALAGTSSATLDKTGVGTLKLTADSSAYSGALNIRSGILASGNDSAKLGGNVTIFDGAALDLRNADLGTTGNLTFAEGAVWAYSLDTQHQLAANNLTIAGDGTLYLDLGSLGIADLTMPAAYTLGTYTTGNGISNLANWTVTGGTIGYGAAIDTSSVANTIKVNVNTAGVDFLYWQGGDGNWDSASATWKLSGTAVKWGYGGLGVFDSGAGTVTITGIQTFDGLQFDVDGYTLLGTGTLVGNFLTGDGSANFNVTNAAATATINTAVVGTNLKKAGLGSLTLGGPVTASGTTIINGGTLSIGGQLDSTGVFVGNTGDGTLEILSGGVVRSSGANRIGFTAGVNGSLLIRDGGLWQSTGGVTVGYSGNGKIHVAQGGALILDGACLYIADQVGSSGAVTIDGYYQSGGNGTYYQPIGYRGVGAFNIGLTGTARTGGFEIAREAGATGSGTVAGLWQITGVNNTVIGKNGGSVGALVIESTGTIINSTTAVGNYTAIGLNAGSSGTVTVHGYFDTGTRSNGTNDGNLIIGHSGTGHMFIEQGATVLASGTGSTTAALTMGKNAGSYGYLNVAGLLDMRGGGYTRIGIAGAADLDIASTGTMLVGHYFQIGYGAPSILNIAEGGALRTGQFNTGADIGYAHLCAVTANVAGLFDVNGSLHIAPHDDETSILNIASTGTVTTRTYTSIGHYVGTGTGIGTINVDGYLNTPTYLLVGGSGAGVMNIAATGTVIVGSYANVAANANSSGTANVAGFWQVGSNLRIGQNGFGALNVEDSGTVTVGGIFQIGSYHSGTALIDGYVHAASDAYVGTYNGGTGVATIGQDGVLNAVGKLVIGHEATASGTLFVEGLAKSENLMVGSTGTGVLDIQSGGTVAVSNTASIGYNAAGSGMVNVAGFFDIGNDLNIGTAGSGMLGIKSGGEVRVGGTTFVGATGTISVLAGDPGANAAKLGGDVIIQSGGMLDLRTGPLSITDNITFENGAFWHYSLTGKNELDVSGTITIGGFGTLYIDPDGLNIETGVPGVYTLANYQDIVNSGSLASWLIMGPGFSHDGVLSASTAPGSITLNIGTAKYDILVWKGGDGDWGVLDTDWRREGADANWNLGSLGLFQSGTGTVTVTDRQTISVLQFDDVDYTLEGPGSLAAYGGNAFINTTAATGTATINVAFETETLEKTGPGTLVLGGAAKFTDNVSVESGALEIAAAGTLDTGSVEISATGAGRTASVTVAGVMTNTGTLLIGGTGAGTGALVVADGGVVNQGSDTFVGSADNASGLLHVENNGVFTQAAGNLILANEASSSGTLIVEGSGTVSVVGDIIIGAHGSGTALIDGELSSGTNIYIGANAGAQGVATIGQNGFLDAAADLIIGRDATATGTLAVVGNAKSGGNLYLGQNDGSVGNLLDIASTGTVTVGGTTFVGNAVDSLGTAKVSGVLDATGGLMIGNLGTGVLEVVTGGTVQAVAGLRIGDAVGSSGTVSVGGVLNVSSNMYIGNAGKGSLEVLAGGTVSAGSSRHYIGDDPTMDSSSTGVGSGVGSLIIHRDGYFTSGGINVGRYGAGELTVKTGGTLVLDHATLYVAGDLGYNASSSGIVNIDGYYQSGTNGTYYQPVGYGSNAVGVFNVGATGTVFTGQIKVGIEAGSTGTVNVAGFWQINGGSNEVGSNGNGSLIIGQSGTMIIRGGNNDDYLLMARYAGSSGEITVHGLLDTGTRGHASNANLYVGYQTTDVMTIESTGTVIASGTGAGTRVITVGHGANSHGTLNVKGYLAVNNGEMLVGNAGTGILNIASTGTVTVDGPYRQGVNGTLIVDASGSRTSPYITAERASLSGTLALDGASFGYGTVTKASELTDFGALVLKATSGTIAGNFTSIVGIDGGVTPGYITIGGQSWDNGDGTASYYAGYRLAWNSLNGAHGTFELSDGETFEVDTPLANRVGEGLSADWDGKSLTKLGGGTLILSAQNIFTGTLNVAAGTVQLGGPAAHNYRGGLVNNGVFDFGDEPLVRADPATYRTVSVGGIRAGETGLSGNGSILMRADPGTGASDRLIVNGNAEGTHNLVLSVADGATAPTSDSPAPVLATISGENNATFTGGLDFEGTNYAVVQSVPGTIILATNGQSDAFSAISSVHGAQSVMWFASQDNLYRRIGELRSISEEPSGKYSVWLRARAENSSFSSSTNMRPFEMDLYGFEIGADKTIAALSGRMALGVYLGYGHASQDFDARNGSADGDSDQLSLGAYAAWMNTEGWFANATLTGALYDNEFTSTAQNGSTPTKGNYDDTAIGLSLEVGKRIALDQKIGAGWFAEPSTQLSLVYLMRDDYTTKGDNLAVDSDDATIARLRATLRAGRAWKLANSHIEIAGRIGAAYEDSSGGKIRVNDGTPWRPNVDGARGEAGVGLIWRPTAAGQLYFDYEFATGEGYQKPWSVSLGYRHAF</sequence>
<dbReference type="NCBIfam" id="TIGR01414">
    <property type="entry name" value="autotrans_barl"/>
    <property type="match status" value="1"/>
</dbReference>
<dbReference type="NCBIfam" id="TIGR02601">
    <property type="entry name" value="autotrns_rpt"/>
    <property type="match status" value="2"/>
</dbReference>
<dbReference type="EMBL" id="CP023004">
    <property type="protein sequence ID" value="AWI09382.1"/>
    <property type="molecule type" value="Genomic_DNA"/>
</dbReference>
<dbReference type="InterPro" id="IPR012332">
    <property type="entry name" value="Autotransporter_pectin_lyase_C"/>
</dbReference>
<dbReference type="PROSITE" id="PS51208">
    <property type="entry name" value="AUTOTRANSPORTER"/>
    <property type="match status" value="1"/>
</dbReference>
<dbReference type="Pfam" id="PF12951">
    <property type="entry name" value="PATR"/>
    <property type="match status" value="4"/>
</dbReference>